<dbReference type="InterPro" id="IPR027785">
    <property type="entry name" value="UvrD-like_helicase_C"/>
</dbReference>
<evidence type="ECO:0000256" key="4">
    <source>
        <dbReference type="ARBA" id="ARBA00022840"/>
    </source>
</evidence>
<feature type="binding site" evidence="5">
    <location>
        <begin position="233"/>
        <end position="240"/>
    </location>
    <ligand>
        <name>ATP</name>
        <dbReference type="ChEBI" id="CHEBI:30616"/>
    </ligand>
</feature>
<evidence type="ECO:0000256" key="6">
    <source>
        <dbReference type="SAM" id="Coils"/>
    </source>
</evidence>
<organism evidence="8 9">
    <name type="scientific">Pallidibacillus thermolactis</name>
    <dbReference type="NCBI Taxonomy" id="251051"/>
    <lineage>
        <taxon>Bacteria</taxon>
        <taxon>Bacillati</taxon>
        <taxon>Bacillota</taxon>
        <taxon>Bacilli</taxon>
        <taxon>Bacillales</taxon>
        <taxon>Bacillaceae</taxon>
        <taxon>Pallidibacillus</taxon>
    </lineage>
</organism>
<protein>
    <submittedName>
        <fullName evidence="8">AAA family ATPase</fullName>
    </submittedName>
</protein>
<dbReference type="Proteomes" id="UP001208656">
    <property type="component" value="Unassembled WGS sequence"/>
</dbReference>
<dbReference type="PANTHER" id="PTHR11070">
    <property type="entry name" value="UVRD / RECB / PCRA DNA HELICASE FAMILY MEMBER"/>
    <property type="match status" value="1"/>
</dbReference>
<dbReference type="RefSeq" id="WP_263062027.1">
    <property type="nucleotide sequence ID" value="NZ_JAOUSE010000042.1"/>
</dbReference>
<keyword evidence="3 5" id="KW-0347">Helicase</keyword>
<evidence type="ECO:0000256" key="3">
    <source>
        <dbReference type="ARBA" id="ARBA00022806"/>
    </source>
</evidence>
<dbReference type="InterPro" id="IPR048228">
    <property type="entry name" value="HelD_bacillota"/>
</dbReference>
<comment type="caution">
    <text evidence="8">The sequence shown here is derived from an EMBL/GenBank/DDBJ whole genome shotgun (WGS) entry which is preliminary data.</text>
</comment>
<keyword evidence="9" id="KW-1185">Reference proteome</keyword>
<accession>A0ABT2WKD5</accession>
<sequence length="779" mass="91407">MADHEQIIEKEQVRVNKVIDSIEKQMEKLKSKTGNLKKDIVSLRKSFWDDVTVNIDDPDDVIETHASIKQQAELLGERERSHGQFHKQYKNLQRLKSSPYFGRIDFVEEGEKKAEQIYIGLFSLMDEDGENFLIYDWRAPIARMYYDYAPGPAQYETMDSIIKGEIELKRQYMIRNGRIKGMFDTTITIGDEILQAVLSGQADNHMKNIVATIQKEQNAIIRNNKKKYIVVQGAAGSGKTSAAMQRVAYLLYRYRETLKAENILLFSPNQMFNSYVSTVLPELGEDNMEQSTFYQYLQQRLNIDIENPYTQIEYVLGAKQDQAYDIRKKSIQFKASLAYKKIIDHYVKDLLTTGMLFKNIRFRGELLISKKEIYDYFYSLKQISSIPNRISLVKEWLLDKLKVVEKNERSKEWVEEERELLNKDDYLKIYRKLQKQKRFTEDTFDDFAREEQLLAGWVVKRRLKPLRDKIANLVFIDIIGLYRKFFSWAQLKLVDLKLPDEWMEIKKLTLARLATGELLFEDATPFLYLKDKIEGKHTYNSIRHLFIDEAQDYSPFQLSYLKEIFPNSRMTILGDMNQSIFTHSIHNEHAFAKSENLFPEEELERIVLTKSYRSTKQIVEFTEEMLTANHKIEPFNREGEVPTLSIVPNKSKLNENIIKKVTDLQNKGFETVAIICKTAMESHEAYEMLKEELHLRLIRKETSSFEKGVLIIPSYLAKGIEFDAVIIYNCANDVYDHEDERTLFYTACTRAMHELHLYSVGEPNDFVKSVGKSKYRKFE</sequence>
<evidence type="ECO:0000259" key="7">
    <source>
        <dbReference type="PROSITE" id="PS51198"/>
    </source>
</evidence>
<evidence type="ECO:0000313" key="9">
    <source>
        <dbReference type="Proteomes" id="UP001208656"/>
    </source>
</evidence>
<dbReference type="EMBL" id="JAOUSE010000042">
    <property type="protein sequence ID" value="MCU9595184.1"/>
    <property type="molecule type" value="Genomic_DNA"/>
</dbReference>
<evidence type="ECO:0000256" key="5">
    <source>
        <dbReference type="PROSITE-ProRule" id="PRU00560"/>
    </source>
</evidence>
<dbReference type="PANTHER" id="PTHR11070:SF17">
    <property type="entry name" value="DNA HELICASE IV"/>
    <property type="match status" value="1"/>
</dbReference>
<dbReference type="SUPFAM" id="SSF52540">
    <property type="entry name" value="P-loop containing nucleoside triphosphate hydrolases"/>
    <property type="match status" value="1"/>
</dbReference>
<gene>
    <name evidence="8" type="ORF">OEV82_12115</name>
</gene>
<feature type="coiled-coil region" evidence="6">
    <location>
        <begin position="12"/>
        <end position="39"/>
    </location>
</feature>
<keyword evidence="1 5" id="KW-0547">Nucleotide-binding</keyword>
<name>A0ABT2WKD5_9BACI</name>
<dbReference type="InterPro" id="IPR000212">
    <property type="entry name" value="DNA_helicase_UvrD/REP"/>
</dbReference>
<evidence type="ECO:0000256" key="2">
    <source>
        <dbReference type="ARBA" id="ARBA00022801"/>
    </source>
</evidence>
<evidence type="ECO:0000256" key="1">
    <source>
        <dbReference type="ARBA" id="ARBA00022741"/>
    </source>
</evidence>
<keyword evidence="4 5" id="KW-0067">ATP-binding</keyword>
<dbReference type="InterPro" id="IPR027417">
    <property type="entry name" value="P-loop_NTPase"/>
</dbReference>
<dbReference type="Pfam" id="PF00580">
    <property type="entry name" value="UvrD-helicase"/>
    <property type="match status" value="1"/>
</dbReference>
<dbReference type="InterPro" id="IPR014016">
    <property type="entry name" value="UvrD-like_ATP-bd"/>
</dbReference>
<dbReference type="Pfam" id="PF13538">
    <property type="entry name" value="UvrD_C_2"/>
    <property type="match status" value="1"/>
</dbReference>
<keyword evidence="6" id="KW-0175">Coiled coil</keyword>
<reference evidence="8 9" key="1">
    <citation type="submission" date="2022-10" db="EMBL/GenBank/DDBJ databases">
        <title>Description of Fervidibacillus gen. nov. in the family Fervidibacillaceae fam. nov. with two species, Fervidibacillus albus sp. nov., and Fervidibacillus halotolerans sp. nov., isolated from tidal flat sediments.</title>
        <authorList>
            <person name="Kwon K.K."/>
            <person name="Yang S.-H."/>
        </authorList>
    </citation>
    <scope>NUCLEOTIDE SEQUENCE [LARGE SCALE GENOMIC DNA]</scope>
    <source>
        <strain evidence="8 9">DSM 23332</strain>
    </source>
</reference>
<evidence type="ECO:0000313" key="8">
    <source>
        <dbReference type="EMBL" id="MCU9595184.1"/>
    </source>
</evidence>
<keyword evidence="2 5" id="KW-0378">Hydrolase</keyword>
<dbReference type="Gene3D" id="3.40.50.300">
    <property type="entry name" value="P-loop containing nucleotide triphosphate hydrolases"/>
    <property type="match status" value="3"/>
</dbReference>
<feature type="domain" description="UvrD-like helicase ATP-binding" evidence="7">
    <location>
        <begin position="212"/>
        <end position="615"/>
    </location>
</feature>
<proteinExistence type="predicted"/>
<dbReference type="NCBIfam" id="NF041464">
    <property type="entry name" value="HelD_BACSU"/>
    <property type="match status" value="1"/>
</dbReference>
<dbReference type="PROSITE" id="PS51198">
    <property type="entry name" value="UVRD_HELICASE_ATP_BIND"/>
    <property type="match status" value="1"/>
</dbReference>